<dbReference type="InterPro" id="IPR027417">
    <property type="entry name" value="P-loop_NTPase"/>
</dbReference>
<dbReference type="PROSITE" id="PS00211">
    <property type="entry name" value="ABC_TRANSPORTER_1"/>
    <property type="match status" value="1"/>
</dbReference>
<evidence type="ECO:0000256" key="5">
    <source>
        <dbReference type="ARBA" id="ARBA00022967"/>
    </source>
</evidence>
<evidence type="ECO:0000256" key="4">
    <source>
        <dbReference type="ARBA" id="ARBA00022840"/>
    </source>
</evidence>
<keyword evidence="5" id="KW-1278">Translocase</keyword>
<dbReference type="InterPro" id="IPR017871">
    <property type="entry name" value="ABC_transporter-like_CS"/>
</dbReference>
<dbReference type="Pfam" id="PF00005">
    <property type="entry name" value="ABC_tran"/>
    <property type="match status" value="1"/>
</dbReference>
<dbReference type="SMART" id="SM00382">
    <property type="entry name" value="AAA"/>
    <property type="match status" value="1"/>
</dbReference>
<reference evidence="10" key="2">
    <citation type="submission" date="2016-02" db="EMBL/GenBank/DDBJ databases">
        <title>Draft genome sequence of five rapidly growing Mycobacterium species.</title>
        <authorList>
            <person name="Katahira K."/>
            <person name="Gotou Y."/>
            <person name="Iida K."/>
            <person name="Ogura Y."/>
            <person name="Hayashi T."/>
        </authorList>
    </citation>
    <scope>NUCLEOTIDE SEQUENCE [LARGE SCALE GENOMIC DNA]</scope>
    <source>
        <strain evidence="10">JCM6362</strain>
    </source>
</reference>
<keyword evidence="3" id="KW-0547">Nucleotide-binding</keyword>
<keyword evidence="2" id="KW-1003">Cell membrane</keyword>
<dbReference type="InterPro" id="IPR050086">
    <property type="entry name" value="MetN_ABC_transporter-like"/>
</dbReference>
<evidence type="ECO:0000256" key="3">
    <source>
        <dbReference type="ARBA" id="ARBA00022741"/>
    </source>
</evidence>
<dbReference type="OrthoDB" id="3190580at2"/>
<accession>A0A100XJC1</accession>
<keyword evidence="4" id="KW-0067">ATP-binding</keyword>
<keyword evidence="1" id="KW-0813">Transport</keyword>
<dbReference type="InterPro" id="IPR003439">
    <property type="entry name" value="ABC_transporter-like_ATP-bd"/>
</dbReference>
<protein>
    <submittedName>
        <fullName evidence="9">Phosphonate ABC transporter ATPase</fullName>
    </submittedName>
</protein>
<dbReference type="GO" id="GO:0015416">
    <property type="term" value="F:ABC-type phosphonate transporter activity"/>
    <property type="evidence" value="ECO:0007669"/>
    <property type="project" value="InterPro"/>
</dbReference>
<proteinExistence type="predicted"/>
<name>A0A100XJC1_MYCTH</name>
<dbReference type="AlphaFoldDB" id="A0A100XJC1"/>
<dbReference type="PROSITE" id="PS50893">
    <property type="entry name" value="ABC_TRANSPORTER_2"/>
    <property type="match status" value="1"/>
</dbReference>
<dbReference type="Proteomes" id="UP000069654">
    <property type="component" value="Unassembled WGS sequence"/>
</dbReference>
<reference evidence="9 10" key="1">
    <citation type="journal article" date="2016" name="Genome Announc.">
        <title>Draft Genome Sequences of Five Rapidly Growing Mycobacterium Species, M. thermoresistibile, M. fortuitum subsp. acetamidolyticum, M. canariasense, M. brisbanense, and M. novocastrense.</title>
        <authorList>
            <person name="Katahira K."/>
            <person name="Ogura Y."/>
            <person name="Gotoh Y."/>
            <person name="Hayashi T."/>
        </authorList>
    </citation>
    <scope>NUCLEOTIDE SEQUENCE [LARGE SCALE GENOMIC DNA]</scope>
    <source>
        <strain evidence="9 10">JCM6362</strain>
    </source>
</reference>
<dbReference type="InterPro" id="IPR003593">
    <property type="entry name" value="AAA+_ATPase"/>
</dbReference>
<evidence type="ECO:0000259" key="8">
    <source>
        <dbReference type="PROSITE" id="PS50893"/>
    </source>
</evidence>
<evidence type="ECO:0000256" key="6">
    <source>
        <dbReference type="ARBA" id="ARBA00023136"/>
    </source>
</evidence>
<dbReference type="Gene3D" id="3.40.50.300">
    <property type="entry name" value="P-loop containing nucleotide triphosphate hydrolases"/>
    <property type="match status" value="1"/>
</dbReference>
<evidence type="ECO:0000313" key="10">
    <source>
        <dbReference type="Proteomes" id="UP000069654"/>
    </source>
</evidence>
<dbReference type="STRING" id="1797.RMCT_4507"/>
<sequence length="275" mass="29543">MTAPATGAPTAPPDPTAARTATPGTSTAIEVTDLRVRFRRCRTDALAGVNLTVRQGETVALIGTNGAGKSTLLRSLVRLVEPVGGRITLGDTDVTAASRRELRTLRRDVGFVFQRFHLVPRLTAFHNVVHGAMGRRGTRCASPLTAPGEVRREAMRALERVGLADHADRRVDTLSGGQQQRVAVARMLMQRPRIVLADEPVASLDPSSANTVLELLTSVATEGGVTVVMALHQIDLALRYADRVIGLRNGTLDFDQPARSCDTARLDPIFARADT</sequence>
<dbReference type="GO" id="GO:0016020">
    <property type="term" value="C:membrane"/>
    <property type="evidence" value="ECO:0007669"/>
    <property type="project" value="InterPro"/>
</dbReference>
<evidence type="ECO:0000256" key="1">
    <source>
        <dbReference type="ARBA" id="ARBA00022448"/>
    </source>
</evidence>
<feature type="region of interest" description="Disordered" evidence="7">
    <location>
        <begin position="1"/>
        <end position="24"/>
    </location>
</feature>
<dbReference type="PANTHER" id="PTHR43166:SF6">
    <property type="entry name" value="PHOSPHONATES IMPORT ATP-BINDING PROTEIN PHNC"/>
    <property type="match status" value="1"/>
</dbReference>
<organism evidence="9 10">
    <name type="scientific">Mycolicibacterium thermoresistibile</name>
    <name type="common">Mycobacterium thermoresistibile</name>
    <dbReference type="NCBI Taxonomy" id="1797"/>
    <lineage>
        <taxon>Bacteria</taxon>
        <taxon>Bacillati</taxon>
        <taxon>Actinomycetota</taxon>
        <taxon>Actinomycetes</taxon>
        <taxon>Mycobacteriales</taxon>
        <taxon>Mycobacteriaceae</taxon>
        <taxon>Mycolicibacterium</taxon>
    </lineage>
</organism>
<dbReference type="CDD" id="cd03256">
    <property type="entry name" value="ABC_PhnC_transporter"/>
    <property type="match status" value="1"/>
</dbReference>
<evidence type="ECO:0000313" key="9">
    <source>
        <dbReference type="EMBL" id="GAT17538.1"/>
    </source>
</evidence>
<dbReference type="RefSeq" id="WP_003923796.1">
    <property type="nucleotide sequence ID" value="NZ_BCTB01000053.1"/>
</dbReference>
<dbReference type="PANTHER" id="PTHR43166">
    <property type="entry name" value="AMINO ACID IMPORT ATP-BINDING PROTEIN"/>
    <property type="match status" value="1"/>
</dbReference>
<feature type="domain" description="ABC transporter" evidence="8">
    <location>
        <begin position="29"/>
        <end position="274"/>
    </location>
</feature>
<keyword evidence="6" id="KW-0472">Membrane</keyword>
<gene>
    <name evidence="9" type="ORF">RMCT_4507</name>
</gene>
<evidence type="ECO:0000256" key="7">
    <source>
        <dbReference type="SAM" id="MobiDB-lite"/>
    </source>
</evidence>
<dbReference type="GO" id="GO:0016887">
    <property type="term" value="F:ATP hydrolysis activity"/>
    <property type="evidence" value="ECO:0007669"/>
    <property type="project" value="InterPro"/>
</dbReference>
<dbReference type="GO" id="GO:0005524">
    <property type="term" value="F:ATP binding"/>
    <property type="evidence" value="ECO:0007669"/>
    <property type="project" value="UniProtKB-KW"/>
</dbReference>
<dbReference type="OMA" id="RMLMQRP"/>
<dbReference type="SUPFAM" id="SSF52540">
    <property type="entry name" value="P-loop containing nucleoside triphosphate hydrolases"/>
    <property type="match status" value="1"/>
</dbReference>
<dbReference type="InterPro" id="IPR012693">
    <property type="entry name" value="ABC_transpr_PhnC"/>
</dbReference>
<evidence type="ECO:0000256" key="2">
    <source>
        <dbReference type="ARBA" id="ARBA00022475"/>
    </source>
</evidence>
<dbReference type="EMBL" id="BCTB01000053">
    <property type="protein sequence ID" value="GAT17538.1"/>
    <property type="molecule type" value="Genomic_DNA"/>
</dbReference>
<comment type="caution">
    <text evidence="9">The sequence shown here is derived from an EMBL/GenBank/DDBJ whole genome shotgun (WGS) entry which is preliminary data.</text>
</comment>